<sequence length="1141" mass="129126">MTSTGATKSDAPSMGPARNLFGDIMDALKGKPEFLPIADINAFTSEARIKEVLQDPDLQLQPEDIHHHLNYILQRPAKKVFLILVRCEKSHLIADLSSTDFSDDDLPIIERYDRDLKKMMADSAREPPKCIEFFKKNDAAPVFVFKQWSFMAPMFQSSRFEYELKPEIPLPLIEEGKSQQSGFSSVRKVKVHPSHIEGKTGYLALKQLKDMDDQQKYLDKERKNLVALRGLDHPHLIKPAVICIQGEKVASFFFPWADGGNLRDFWKKDPTDYAATSGWMLEQMTGLCGALASLAAKNCRHSDLKPENILHFFDNTKRGTLKITDVAHNRAILPPEFDPQHSERRRQLVEGTGDGKLSRRFDIWSLGCVFVEFLIWAVLGQKRLKEYETEMGPLRRFWEFKNGSKDGSKGGNKSYHLSPEAKDWIEKLKEKINHPVLNEVLKLIEKEMLLTNWDRRLTASEVHARMNAILDLAGEQSLVTPLEVQRVSGPSDETAGVPDTAAVGQLTSGSVLTSMPPLDTAEAQNNTVGSQMETPLAINNTDGFSTALRTDNEFAQSFFSRVGRATPRERSQLCDVCSTFRIWEPQFTISEVVGNFAARSSQCDLCKLLHTVSKGLGLGEREQLHCVRRASTMNMTEPDNRPILSLFADPDGKSPQLEFAQVGYPTLPLPDSPRQYQLIRQWLQLCDSEHGHGPETYLGDGTLQMPTRLIYVGDSQIHLEVAQASSFVRYLALSHCWGNGPTLRTLKSNFEALRKEIPINLLPLNFQDAVKVARGLGASYLWIDSLCIIQDDPEDWEREAGRMGLVFSNAYCTIMATSAASSNEGFLARQASPPLSATFKTADEGTLQISEFMEDYHQDVELARLNTRGWVLQERALSRRTLHFTKTQVYWECGKGVHCERLFKLNNPKATLFGDSNFPKSILKYYKGGRITLFQDLYQRYSRLALTRISDRSVAILGLEQRLLEVFKTRGESGIIHEYLQRSLLWCRPDDTFLARIPYPKSRKTPSWSWMAYEGPITYMHVPFDGVDWTDEYASPFETKNSDTTSGSTLKAFARELTLDRVDLLHRVKLDEQHQIPITNLRGVVIGKDKRRQSRDEITHYVLLVARVEGKSGGKKEFVRAGVAWLLEQNVGSNGEYVEIS</sequence>
<evidence type="ECO:0000313" key="2">
    <source>
        <dbReference type="EMBL" id="KAH6884130.1"/>
    </source>
</evidence>
<dbReference type="PANTHER" id="PTHR33112:SF10">
    <property type="entry name" value="TOL"/>
    <property type="match status" value="1"/>
</dbReference>
<dbReference type="AlphaFoldDB" id="A0A9P8VXG6"/>
<dbReference type="InterPro" id="IPR011009">
    <property type="entry name" value="Kinase-like_dom_sf"/>
</dbReference>
<proteinExistence type="predicted"/>
<dbReference type="PROSITE" id="PS50011">
    <property type="entry name" value="PROTEIN_KINASE_DOM"/>
    <property type="match status" value="1"/>
</dbReference>
<dbReference type="Gene3D" id="1.10.510.10">
    <property type="entry name" value="Transferase(Phosphotransferase) domain 1"/>
    <property type="match status" value="1"/>
</dbReference>
<dbReference type="PANTHER" id="PTHR33112">
    <property type="entry name" value="DOMAIN PROTEIN, PUTATIVE-RELATED"/>
    <property type="match status" value="1"/>
</dbReference>
<dbReference type="EMBL" id="JAGPYM010000021">
    <property type="protein sequence ID" value="KAH6884130.1"/>
    <property type="molecule type" value="Genomic_DNA"/>
</dbReference>
<dbReference type="GO" id="GO:0004672">
    <property type="term" value="F:protein kinase activity"/>
    <property type="evidence" value="ECO:0007669"/>
    <property type="project" value="InterPro"/>
</dbReference>
<reference evidence="2 3" key="1">
    <citation type="journal article" date="2021" name="Nat. Commun.">
        <title>Genetic determinants of endophytism in the Arabidopsis root mycobiome.</title>
        <authorList>
            <person name="Mesny F."/>
            <person name="Miyauchi S."/>
            <person name="Thiergart T."/>
            <person name="Pickel B."/>
            <person name="Atanasova L."/>
            <person name="Karlsson M."/>
            <person name="Huettel B."/>
            <person name="Barry K.W."/>
            <person name="Haridas S."/>
            <person name="Chen C."/>
            <person name="Bauer D."/>
            <person name="Andreopoulos W."/>
            <person name="Pangilinan J."/>
            <person name="LaButti K."/>
            <person name="Riley R."/>
            <person name="Lipzen A."/>
            <person name="Clum A."/>
            <person name="Drula E."/>
            <person name="Henrissat B."/>
            <person name="Kohler A."/>
            <person name="Grigoriev I.V."/>
            <person name="Martin F.M."/>
            <person name="Hacquard S."/>
        </authorList>
    </citation>
    <scope>NUCLEOTIDE SEQUENCE [LARGE SCALE GENOMIC DNA]</scope>
    <source>
        <strain evidence="2 3">MPI-CAGE-CH-0241</strain>
    </source>
</reference>
<comment type="caution">
    <text evidence="2">The sequence shown here is derived from an EMBL/GenBank/DDBJ whole genome shotgun (WGS) entry which is preliminary data.</text>
</comment>
<evidence type="ECO:0000313" key="3">
    <source>
        <dbReference type="Proteomes" id="UP000777438"/>
    </source>
</evidence>
<gene>
    <name evidence="2" type="ORF">B0T10DRAFT_463012</name>
</gene>
<dbReference type="Pfam" id="PF00069">
    <property type="entry name" value="Pkinase"/>
    <property type="match status" value="1"/>
</dbReference>
<dbReference type="Proteomes" id="UP000777438">
    <property type="component" value="Unassembled WGS sequence"/>
</dbReference>
<keyword evidence="3" id="KW-1185">Reference proteome</keyword>
<evidence type="ECO:0000259" key="1">
    <source>
        <dbReference type="PROSITE" id="PS50011"/>
    </source>
</evidence>
<dbReference type="InterPro" id="IPR000719">
    <property type="entry name" value="Prot_kinase_dom"/>
</dbReference>
<organism evidence="2 3">
    <name type="scientific">Thelonectria olida</name>
    <dbReference type="NCBI Taxonomy" id="1576542"/>
    <lineage>
        <taxon>Eukaryota</taxon>
        <taxon>Fungi</taxon>
        <taxon>Dikarya</taxon>
        <taxon>Ascomycota</taxon>
        <taxon>Pezizomycotina</taxon>
        <taxon>Sordariomycetes</taxon>
        <taxon>Hypocreomycetidae</taxon>
        <taxon>Hypocreales</taxon>
        <taxon>Nectriaceae</taxon>
        <taxon>Thelonectria</taxon>
    </lineage>
</organism>
<dbReference type="Pfam" id="PF06985">
    <property type="entry name" value="HET"/>
    <property type="match status" value="1"/>
</dbReference>
<dbReference type="SUPFAM" id="SSF56112">
    <property type="entry name" value="Protein kinase-like (PK-like)"/>
    <property type="match status" value="1"/>
</dbReference>
<dbReference type="InterPro" id="IPR010730">
    <property type="entry name" value="HET"/>
</dbReference>
<name>A0A9P8VXG6_9HYPO</name>
<dbReference type="OrthoDB" id="5125733at2759"/>
<protein>
    <submittedName>
        <fullName evidence="2">Heterokaryon incompatibility protein-domain-containing protein</fullName>
    </submittedName>
</protein>
<dbReference type="SMART" id="SM00220">
    <property type="entry name" value="S_TKc"/>
    <property type="match status" value="1"/>
</dbReference>
<feature type="domain" description="Protein kinase" evidence="1">
    <location>
        <begin position="172"/>
        <end position="466"/>
    </location>
</feature>
<accession>A0A9P8VXG6</accession>
<dbReference type="GO" id="GO:0005524">
    <property type="term" value="F:ATP binding"/>
    <property type="evidence" value="ECO:0007669"/>
    <property type="project" value="InterPro"/>
</dbReference>